<dbReference type="RefSeq" id="WP_254168753.1">
    <property type="nucleotide sequence ID" value="NZ_JANAFB010000052.1"/>
</dbReference>
<dbReference type="SUPFAM" id="SSF46894">
    <property type="entry name" value="C-terminal effector domain of the bipartite response regulators"/>
    <property type="match status" value="1"/>
</dbReference>
<keyword evidence="3" id="KW-0804">Transcription</keyword>
<dbReference type="InterPro" id="IPR016032">
    <property type="entry name" value="Sig_transdc_resp-reg_C-effctor"/>
</dbReference>
<dbReference type="PROSITE" id="PS50043">
    <property type="entry name" value="HTH_LUXR_2"/>
    <property type="match status" value="1"/>
</dbReference>
<dbReference type="Pfam" id="PF00196">
    <property type="entry name" value="GerE"/>
    <property type="match status" value="1"/>
</dbReference>
<organism evidence="5 6">
    <name type="scientific">Rothia santali</name>
    <dbReference type="NCBI Taxonomy" id="2949643"/>
    <lineage>
        <taxon>Bacteria</taxon>
        <taxon>Bacillati</taxon>
        <taxon>Actinomycetota</taxon>
        <taxon>Actinomycetes</taxon>
        <taxon>Micrococcales</taxon>
        <taxon>Micrococcaceae</taxon>
        <taxon>Rothia</taxon>
    </lineage>
</organism>
<dbReference type="GO" id="GO:0003677">
    <property type="term" value="F:DNA binding"/>
    <property type="evidence" value="ECO:0007669"/>
    <property type="project" value="UniProtKB-KW"/>
</dbReference>
<dbReference type="PRINTS" id="PR00038">
    <property type="entry name" value="HTHLUXR"/>
</dbReference>
<dbReference type="Proteomes" id="UP001139502">
    <property type="component" value="Unassembled WGS sequence"/>
</dbReference>
<comment type="caution">
    <text evidence="5">The sequence shown here is derived from an EMBL/GenBank/DDBJ whole genome shotgun (WGS) entry which is preliminary data.</text>
</comment>
<protein>
    <submittedName>
        <fullName evidence="5">LuxR C-terminal-related transcriptional regulator</fullName>
    </submittedName>
</protein>
<evidence type="ECO:0000313" key="5">
    <source>
        <dbReference type="EMBL" id="MCP3427107.1"/>
    </source>
</evidence>
<dbReference type="InterPro" id="IPR000792">
    <property type="entry name" value="Tscrpt_reg_LuxR_C"/>
</dbReference>
<gene>
    <name evidence="5" type="ORF">NBM05_14075</name>
</gene>
<keyword evidence="1" id="KW-0805">Transcription regulation</keyword>
<dbReference type="PANTHER" id="PTHR44688:SF16">
    <property type="entry name" value="DNA-BINDING TRANSCRIPTIONAL ACTIVATOR DEVR_DOSR"/>
    <property type="match status" value="1"/>
</dbReference>
<keyword evidence="2" id="KW-0238">DNA-binding</keyword>
<feature type="domain" description="HTH luxR-type" evidence="4">
    <location>
        <begin position="1"/>
        <end position="45"/>
    </location>
</feature>
<evidence type="ECO:0000256" key="3">
    <source>
        <dbReference type="ARBA" id="ARBA00023163"/>
    </source>
</evidence>
<reference evidence="5" key="1">
    <citation type="submission" date="2022-06" db="EMBL/GenBank/DDBJ databases">
        <title>Rothia sp. isolated from sandalwood seedling.</title>
        <authorList>
            <person name="Tuikhar N."/>
            <person name="Kirdat K."/>
            <person name="Thorat V."/>
            <person name="Swetha P."/>
            <person name="Padma S."/>
            <person name="Sundararaj R."/>
            <person name="Yadav A."/>
        </authorList>
    </citation>
    <scope>NUCLEOTIDE SEQUENCE</scope>
    <source>
        <strain evidence="5">AR01</strain>
    </source>
</reference>
<evidence type="ECO:0000313" key="6">
    <source>
        <dbReference type="Proteomes" id="UP001139502"/>
    </source>
</evidence>
<dbReference type="SMART" id="SM00421">
    <property type="entry name" value="HTH_LUXR"/>
    <property type="match status" value="1"/>
</dbReference>
<evidence type="ECO:0000256" key="1">
    <source>
        <dbReference type="ARBA" id="ARBA00023015"/>
    </source>
</evidence>
<accession>A0A9X2HG66</accession>
<sequence>MLTNAEIAQRLGLSTRTVENHVANALKKTGLAGREELARRLMRAERPFR</sequence>
<dbReference type="Gene3D" id="1.10.10.10">
    <property type="entry name" value="Winged helix-like DNA-binding domain superfamily/Winged helix DNA-binding domain"/>
    <property type="match status" value="1"/>
</dbReference>
<dbReference type="GO" id="GO:0006355">
    <property type="term" value="P:regulation of DNA-templated transcription"/>
    <property type="evidence" value="ECO:0007669"/>
    <property type="project" value="InterPro"/>
</dbReference>
<dbReference type="InterPro" id="IPR036388">
    <property type="entry name" value="WH-like_DNA-bd_sf"/>
</dbReference>
<dbReference type="AlphaFoldDB" id="A0A9X2HG66"/>
<dbReference type="PANTHER" id="PTHR44688">
    <property type="entry name" value="DNA-BINDING TRANSCRIPTIONAL ACTIVATOR DEVR_DOSR"/>
    <property type="match status" value="1"/>
</dbReference>
<name>A0A9X2HG66_9MICC</name>
<keyword evidence="6" id="KW-1185">Reference proteome</keyword>
<evidence type="ECO:0000256" key="2">
    <source>
        <dbReference type="ARBA" id="ARBA00023125"/>
    </source>
</evidence>
<proteinExistence type="predicted"/>
<evidence type="ECO:0000259" key="4">
    <source>
        <dbReference type="PROSITE" id="PS50043"/>
    </source>
</evidence>
<dbReference type="EMBL" id="JANAFB010000052">
    <property type="protein sequence ID" value="MCP3427107.1"/>
    <property type="molecule type" value="Genomic_DNA"/>
</dbReference>